<dbReference type="Pfam" id="PF02624">
    <property type="entry name" value="YcaO"/>
    <property type="match status" value="1"/>
</dbReference>
<dbReference type="PANTHER" id="PTHR37809:SF1">
    <property type="entry name" value="RIBOSOMAL PROTEIN S12 METHYLTHIOTRANSFERASE ACCESSORY FACTOR YCAO"/>
    <property type="match status" value="1"/>
</dbReference>
<protein>
    <submittedName>
        <fullName evidence="2">YcaO-like family protein</fullName>
    </submittedName>
</protein>
<dbReference type="EMBL" id="JAOCZP010000009">
    <property type="protein sequence ID" value="MCT7377881.1"/>
    <property type="molecule type" value="Genomic_DNA"/>
</dbReference>
<evidence type="ECO:0000259" key="1">
    <source>
        <dbReference type="PROSITE" id="PS51664"/>
    </source>
</evidence>
<name>A0ABT2LU31_9HYPH</name>
<dbReference type="Gene3D" id="3.30.1330.230">
    <property type="match status" value="1"/>
</dbReference>
<feature type="domain" description="YcaO" evidence="1">
    <location>
        <begin position="79"/>
        <end position="398"/>
    </location>
</feature>
<evidence type="ECO:0000313" key="2">
    <source>
        <dbReference type="EMBL" id="MCT7377881.1"/>
    </source>
</evidence>
<comment type="caution">
    <text evidence="2">The sequence shown here is derived from an EMBL/GenBank/DDBJ whole genome shotgun (WGS) entry which is preliminary data.</text>
</comment>
<dbReference type="PANTHER" id="PTHR37809">
    <property type="entry name" value="RIBOSOMAL PROTEIN S12 METHYLTHIOTRANSFERASE ACCESSORY FACTOR YCAO"/>
    <property type="match status" value="1"/>
</dbReference>
<dbReference type="NCBIfam" id="TIGR00702">
    <property type="entry name" value="YcaO-type kinase domain"/>
    <property type="match status" value="1"/>
</dbReference>
<sequence>MKTDHSLERLRAELVAINAMPQSFSSAPSDMNELFSRLAPLRRRARITRLGDLTGLDRIGLPVVQAVRPDALSEVTAVGRGNSLAEAAVGAIMESLERFFSESITPERIFFATAEELGLPPSQFKNQVLPGFREKWRLARIPWMLALEITSGLPQPVPLELVHTRYTDPSPPGDGVFVRTTTGVACHTSVVAAFLHGLYECIERDAIARAFATHGFFERMRLETSFPFDSRTAQLLDRARSNGLSTALWYAPSPAKVPVVWCQTIETGTGEPILSLPTEGYSAGATLADAASNALLEALATRAVAISGAREDQVRQRYRTRTDVLVAQARQLIASDIPSACIEARDMAETGDVGMLVQTIAASRLGPVFVVRVGADVETGVQCIRTILAGAHPLAMIR</sequence>
<gene>
    <name evidence="2" type="ORF">N5A92_22930</name>
</gene>
<evidence type="ECO:0000313" key="3">
    <source>
        <dbReference type="Proteomes" id="UP001320831"/>
    </source>
</evidence>
<proteinExistence type="predicted"/>
<organism evidence="2 3">
    <name type="scientific">Chelativorans salis</name>
    <dbReference type="NCBI Taxonomy" id="2978478"/>
    <lineage>
        <taxon>Bacteria</taxon>
        <taxon>Pseudomonadati</taxon>
        <taxon>Pseudomonadota</taxon>
        <taxon>Alphaproteobacteria</taxon>
        <taxon>Hyphomicrobiales</taxon>
        <taxon>Phyllobacteriaceae</taxon>
        <taxon>Chelativorans</taxon>
    </lineage>
</organism>
<reference evidence="2 3" key="1">
    <citation type="submission" date="2022-09" db="EMBL/GenBank/DDBJ databases">
        <title>Chelativorans salina sp. nov., a novel slightly halophilic bacterium isolated from a saline lake sediment enrichment.</title>
        <authorList>
            <person name="Gao L."/>
            <person name="Fang B.-Z."/>
            <person name="Li W.-J."/>
        </authorList>
    </citation>
    <scope>NUCLEOTIDE SEQUENCE [LARGE SCALE GENOMIC DNA]</scope>
    <source>
        <strain evidence="2 3">EGI FJ00035</strain>
    </source>
</reference>
<dbReference type="InterPro" id="IPR003776">
    <property type="entry name" value="YcaO-like_dom"/>
</dbReference>
<dbReference type="PROSITE" id="PS51664">
    <property type="entry name" value="YCAO"/>
    <property type="match status" value="1"/>
</dbReference>
<accession>A0ABT2LU31</accession>
<dbReference type="Proteomes" id="UP001320831">
    <property type="component" value="Unassembled WGS sequence"/>
</dbReference>
<keyword evidence="3" id="KW-1185">Reference proteome</keyword>
<dbReference type="RefSeq" id="WP_260906594.1">
    <property type="nucleotide sequence ID" value="NZ_JAOCZP010000009.1"/>
</dbReference>